<dbReference type="GO" id="GO:0051539">
    <property type="term" value="F:4 iron, 4 sulfur cluster binding"/>
    <property type="evidence" value="ECO:0007669"/>
    <property type="project" value="UniProtKB-KW"/>
</dbReference>
<evidence type="ECO:0000256" key="4">
    <source>
        <dbReference type="ARBA" id="ARBA00012792"/>
    </source>
</evidence>
<evidence type="ECO:0000256" key="13">
    <source>
        <dbReference type="ARBA" id="ARBA00034078"/>
    </source>
</evidence>
<dbReference type="EC" id="1.3.5.1" evidence="4"/>
<evidence type="ECO:0000256" key="1">
    <source>
        <dbReference type="ARBA" id="ARBA00001927"/>
    </source>
</evidence>
<evidence type="ECO:0000256" key="8">
    <source>
        <dbReference type="ARBA" id="ARBA00022723"/>
    </source>
</evidence>
<dbReference type="NCBIfam" id="TIGR00384">
    <property type="entry name" value="dhsB"/>
    <property type="match status" value="1"/>
</dbReference>
<evidence type="ECO:0000259" key="14">
    <source>
        <dbReference type="PROSITE" id="PS51379"/>
    </source>
</evidence>
<keyword evidence="10" id="KW-0408">Iron</keyword>
<keyword evidence="6" id="KW-0816">Tricarboxylic acid cycle</keyword>
<evidence type="ECO:0000256" key="11">
    <source>
        <dbReference type="ARBA" id="ARBA00023014"/>
    </source>
</evidence>
<accession>A0A1I2HV69</accession>
<keyword evidence="11" id="KW-0411">Iron-sulfur</keyword>
<dbReference type="SUPFAM" id="SSF54292">
    <property type="entry name" value="2Fe-2S ferredoxin-like"/>
    <property type="match status" value="1"/>
</dbReference>
<organism evidence="15 16">
    <name type="scientific">Flavimobilis marinus</name>
    <dbReference type="NCBI Taxonomy" id="285351"/>
    <lineage>
        <taxon>Bacteria</taxon>
        <taxon>Bacillati</taxon>
        <taxon>Actinomycetota</taxon>
        <taxon>Actinomycetes</taxon>
        <taxon>Micrococcales</taxon>
        <taxon>Jonesiaceae</taxon>
        <taxon>Flavimobilis</taxon>
    </lineage>
</organism>
<dbReference type="NCBIfam" id="NF005746">
    <property type="entry name" value="PRK07570.1"/>
    <property type="match status" value="1"/>
</dbReference>
<dbReference type="SUPFAM" id="SSF46548">
    <property type="entry name" value="alpha-helical ferredoxin"/>
    <property type="match status" value="1"/>
</dbReference>
<comment type="cofactor">
    <cofactor evidence="2">
        <name>[4Fe-4S] cluster</name>
        <dbReference type="ChEBI" id="CHEBI:49883"/>
    </cofactor>
</comment>
<dbReference type="AlphaFoldDB" id="A0A1I2HV69"/>
<dbReference type="GO" id="GO:0051537">
    <property type="term" value="F:2 iron, 2 sulfur cluster binding"/>
    <property type="evidence" value="ECO:0007669"/>
    <property type="project" value="UniProtKB-KW"/>
</dbReference>
<gene>
    <name evidence="15" type="ORF">SAMN04488035_2458</name>
</gene>
<dbReference type="Pfam" id="PF13085">
    <property type="entry name" value="Fer2_3"/>
    <property type="match status" value="1"/>
</dbReference>
<dbReference type="PROSITE" id="PS00198">
    <property type="entry name" value="4FE4S_FER_1"/>
    <property type="match status" value="1"/>
</dbReference>
<keyword evidence="12" id="KW-0003">3Fe-4S</keyword>
<dbReference type="InterPro" id="IPR050573">
    <property type="entry name" value="SDH/FRD_Iron-Sulfur"/>
</dbReference>
<dbReference type="InterPro" id="IPR025192">
    <property type="entry name" value="Succ_DH/fum_Rdtase_N"/>
</dbReference>
<proteinExistence type="inferred from homology"/>
<dbReference type="InterPro" id="IPR017896">
    <property type="entry name" value="4Fe4S_Fe-S-bd"/>
</dbReference>
<evidence type="ECO:0000256" key="12">
    <source>
        <dbReference type="ARBA" id="ARBA00023291"/>
    </source>
</evidence>
<dbReference type="InterPro" id="IPR004489">
    <property type="entry name" value="Succ_DH/fum_Rdtase_Fe-S"/>
</dbReference>
<dbReference type="Gene3D" id="3.10.20.30">
    <property type="match status" value="1"/>
</dbReference>
<dbReference type="InterPro" id="IPR012675">
    <property type="entry name" value="Beta-grasp_dom_sf"/>
</dbReference>
<dbReference type="PROSITE" id="PS51379">
    <property type="entry name" value="4FE4S_FER_2"/>
    <property type="match status" value="1"/>
</dbReference>
<dbReference type="InterPro" id="IPR009051">
    <property type="entry name" value="Helical_ferredxn"/>
</dbReference>
<dbReference type="Gene3D" id="1.10.1060.10">
    <property type="entry name" value="Alpha-helical ferredoxin"/>
    <property type="match status" value="1"/>
</dbReference>
<comment type="cofactor">
    <cofactor evidence="1">
        <name>[3Fe-4S] cluster</name>
        <dbReference type="ChEBI" id="CHEBI:21137"/>
    </cofactor>
</comment>
<evidence type="ECO:0000313" key="16">
    <source>
        <dbReference type="Proteomes" id="UP000198520"/>
    </source>
</evidence>
<comment type="cofactor">
    <cofactor evidence="13">
        <name>[2Fe-2S] cluster</name>
        <dbReference type="ChEBI" id="CHEBI:190135"/>
    </cofactor>
</comment>
<evidence type="ECO:0000256" key="5">
    <source>
        <dbReference type="ARBA" id="ARBA00022485"/>
    </source>
</evidence>
<dbReference type="InterPro" id="IPR017900">
    <property type="entry name" value="4Fe4S_Fe_S_CS"/>
</dbReference>
<keyword evidence="7" id="KW-0001">2Fe-2S</keyword>
<dbReference type="RefSeq" id="WP_093379279.1">
    <property type="nucleotide sequence ID" value="NZ_BNAN01000001.1"/>
</dbReference>
<dbReference type="GO" id="GO:0006099">
    <property type="term" value="P:tricarboxylic acid cycle"/>
    <property type="evidence" value="ECO:0007669"/>
    <property type="project" value="UniProtKB-KW"/>
</dbReference>
<dbReference type="EMBL" id="FONZ01000005">
    <property type="protein sequence ID" value="SFF32261.1"/>
    <property type="molecule type" value="Genomic_DNA"/>
</dbReference>
<dbReference type="InterPro" id="IPR036010">
    <property type="entry name" value="2Fe-2S_ferredoxin-like_sf"/>
</dbReference>
<comment type="similarity">
    <text evidence="3">Belongs to the succinate dehydrogenase/fumarate reductase iron-sulfur protein family.</text>
</comment>
<dbReference type="InterPro" id="IPR006058">
    <property type="entry name" value="2Fe2S_fd_BS"/>
</dbReference>
<dbReference type="GO" id="GO:0051538">
    <property type="term" value="F:3 iron, 4 sulfur cluster binding"/>
    <property type="evidence" value="ECO:0007669"/>
    <property type="project" value="UniProtKB-KW"/>
</dbReference>
<dbReference type="GO" id="GO:0008177">
    <property type="term" value="F:succinate dehydrogenase (quinone) activity"/>
    <property type="evidence" value="ECO:0007669"/>
    <property type="project" value="UniProtKB-EC"/>
</dbReference>
<dbReference type="Proteomes" id="UP000198520">
    <property type="component" value="Unassembled WGS sequence"/>
</dbReference>
<dbReference type="GO" id="GO:0046872">
    <property type="term" value="F:metal ion binding"/>
    <property type="evidence" value="ECO:0007669"/>
    <property type="project" value="UniProtKB-KW"/>
</dbReference>
<dbReference type="STRING" id="285351.SAMN04488035_2458"/>
<evidence type="ECO:0000256" key="3">
    <source>
        <dbReference type="ARBA" id="ARBA00009433"/>
    </source>
</evidence>
<dbReference type="PANTHER" id="PTHR11921">
    <property type="entry name" value="SUCCINATE DEHYDROGENASE IRON-SULFUR PROTEIN"/>
    <property type="match status" value="1"/>
</dbReference>
<keyword evidence="8" id="KW-0479">Metal-binding</keyword>
<dbReference type="OrthoDB" id="9804391at2"/>
<evidence type="ECO:0000256" key="2">
    <source>
        <dbReference type="ARBA" id="ARBA00001966"/>
    </source>
</evidence>
<name>A0A1I2HV69_9MICO</name>
<keyword evidence="16" id="KW-1185">Reference proteome</keyword>
<dbReference type="GO" id="GO:0022904">
    <property type="term" value="P:respiratory electron transport chain"/>
    <property type="evidence" value="ECO:0007669"/>
    <property type="project" value="TreeGrafter"/>
</dbReference>
<evidence type="ECO:0000313" key="15">
    <source>
        <dbReference type="EMBL" id="SFF32261.1"/>
    </source>
</evidence>
<evidence type="ECO:0000256" key="10">
    <source>
        <dbReference type="ARBA" id="ARBA00023004"/>
    </source>
</evidence>
<feature type="domain" description="4Fe-4S ferredoxin-type" evidence="14">
    <location>
        <begin position="150"/>
        <end position="179"/>
    </location>
</feature>
<dbReference type="Pfam" id="PF12838">
    <property type="entry name" value="Fer4_7"/>
    <property type="match status" value="1"/>
</dbReference>
<reference evidence="16" key="1">
    <citation type="submission" date="2016-10" db="EMBL/GenBank/DDBJ databases">
        <authorList>
            <person name="Varghese N."/>
            <person name="Submissions S."/>
        </authorList>
    </citation>
    <scope>NUCLEOTIDE SEQUENCE [LARGE SCALE GENOMIC DNA]</scope>
    <source>
        <strain evidence="16">DSM 19083</strain>
    </source>
</reference>
<dbReference type="PANTHER" id="PTHR11921:SF41">
    <property type="entry name" value="SUCCINATE DEHYDROGENASE"/>
    <property type="match status" value="1"/>
</dbReference>
<keyword evidence="9" id="KW-0560">Oxidoreductase</keyword>
<keyword evidence="5" id="KW-0004">4Fe-4S</keyword>
<dbReference type="PROSITE" id="PS00197">
    <property type="entry name" value="2FE2S_FER_1"/>
    <property type="match status" value="1"/>
</dbReference>
<evidence type="ECO:0000256" key="9">
    <source>
        <dbReference type="ARBA" id="ARBA00023002"/>
    </source>
</evidence>
<dbReference type="GO" id="GO:0009055">
    <property type="term" value="F:electron transfer activity"/>
    <property type="evidence" value="ECO:0007669"/>
    <property type="project" value="InterPro"/>
</dbReference>
<evidence type="ECO:0000256" key="7">
    <source>
        <dbReference type="ARBA" id="ARBA00022714"/>
    </source>
</evidence>
<evidence type="ECO:0000256" key="6">
    <source>
        <dbReference type="ARBA" id="ARBA00022532"/>
    </source>
</evidence>
<sequence length="250" mass="26444">MRLVLEVWRQEDPAAEGRYETYEVADATPEMSVVELLDRLNEQLVESGGDPVAFESDCREGVCGSCGVTVDERPHGAQANTPSCHQRLARYTDGQRVRIAPLRSAVFPVIRDLVVDRSSLDRVIAAGGHVAIDAGTAPAADLVALDHAAAELALDFAACIGCGACVAACPNGAGHLFVGAKLSHLALLPTGKHERTRRARAMVAEMETDFGPCSSFGACVEVCPAGIPLTAIAAVNKERLRAVWRGGRST</sequence>
<protein>
    <recommendedName>
        <fullName evidence="4">succinate dehydrogenase</fullName>
        <ecNumber evidence="4">1.3.5.1</ecNumber>
    </recommendedName>
</protein>